<keyword evidence="2" id="KW-0540">Nuclease</keyword>
<dbReference type="Pfam" id="PF14511">
    <property type="entry name" value="RE_EcoO109I"/>
    <property type="match status" value="1"/>
</dbReference>
<keyword evidence="2" id="KW-0255">Endonuclease</keyword>
<dbReference type="KEGG" id="trz:GWP43_00545"/>
<dbReference type="InterPro" id="IPR032793">
    <property type="entry name" value="RE_EcoO109IR"/>
</dbReference>
<dbReference type="CDD" id="cd22346">
    <property type="entry name" value="PDDEXK_nuclease"/>
    <property type="match status" value="1"/>
</dbReference>
<evidence type="ECO:0000313" key="2">
    <source>
        <dbReference type="EMBL" id="QHX44433.1"/>
    </source>
</evidence>
<proteinExistence type="predicted"/>
<dbReference type="Gene3D" id="3.40.1560.10">
    <property type="entry name" value="type ii restriction endonuclease, domain 2"/>
    <property type="match status" value="1"/>
</dbReference>
<protein>
    <submittedName>
        <fullName evidence="2">Restriction endonuclease</fullName>
    </submittedName>
</protein>
<dbReference type="GO" id="GO:0004519">
    <property type="term" value="F:endonuclease activity"/>
    <property type="evidence" value="ECO:0007669"/>
    <property type="project" value="UniProtKB-KW"/>
</dbReference>
<dbReference type="Proteomes" id="UP000464374">
    <property type="component" value="Chromosome"/>
</dbReference>
<reference evidence="2 3" key="1">
    <citation type="submission" date="2020-01" db="EMBL/GenBank/DDBJ databases">
        <title>Complete genome sequence of a human oral phylogroup 1 Treponema sp. strain ATCC 700766, originally isolated from periodontitis dental plaque.</title>
        <authorList>
            <person name="Chan Y."/>
            <person name="Huo Y.-B."/>
            <person name="Yu X.-L."/>
            <person name="Zeng H."/>
            <person name="Leung W.-K."/>
            <person name="Watt R.M."/>
        </authorList>
    </citation>
    <scope>NUCLEOTIDE SEQUENCE [LARGE SCALE GENOMIC DNA]</scope>
    <source>
        <strain evidence="2 3">OMZ 804</strain>
    </source>
</reference>
<dbReference type="AlphaFoldDB" id="A0A6P1Y693"/>
<gene>
    <name evidence="2" type="ORF">GWP43_00545</name>
</gene>
<dbReference type="SUPFAM" id="SSF52980">
    <property type="entry name" value="Restriction endonuclease-like"/>
    <property type="match status" value="1"/>
</dbReference>
<dbReference type="REBASE" id="379262">
    <property type="entry name" value="Tsp804ORF540P"/>
</dbReference>
<dbReference type="EMBL" id="CP048020">
    <property type="protein sequence ID" value="QHX44433.1"/>
    <property type="molecule type" value="Genomic_DNA"/>
</dbReference>
<name>A0A6P1Y693_9SPIR</name>
<organism evidence="2 3">
    <name type="scientific">Treponema vincentii</name>
    <dbReference type="NCBI Taxonomy" id="69710"/>
    <lineage>
        <taxon>Bacteria</taxon>
        <taxon>Pseudomonadati</taxon>
        <taxon>Spirochaetota</taxon>
        <taxon>Spirochaetia</taxon>
        <taxon>Spirochaetales</taxon>
        <taxon>Treponemataceae</taxon>
        <taxon>Treponema</taxon>
    </lineage>
</organism>
<sequence length="237" mass="26563">MNKKAEILEKSKEWFKTSIMEQHQVNTQKLTSIKKFNVNPFLASYLAHFLTGNGKPESLAKALIYPRVLGTSINTTFGTGIQKFTTEVLSSFASTASGMDIEFDDAIDGSHKYCQLKAGPNTINKDDVETIANHFKKVKHLARTNSLKIGFDDLIVGVIYGSPEELSTHYKSLTKDHDISVLVGKDFWYHLTGEENFYFELIKTIDSVVSASNFKDELDEVIQQLAQTQEIIALSES</sequence>
<keyword evidence="2" id="KW-0378">Hydrolase</keyword>
<dbReference type="InterPro" id="IPR011335">
    <property type="entry name" value="Restrct_endonuc-II-like"/>
</dbReference>
<evidence type="ECO:0000259" key="1">
    <source>
        <dbReference type="Pfam" id="PF14511"/>
    </source>
</evidence>
<accession>A0A6P1Y693</accession>
<dbReference type="InterPro" id="IPR012297">
    <property type="entry name" value="EcoO109IR_cat_dom_sf"/>
</dbReference>
<feature type="domain" description="Type II restriction endonuclease EcoO109IR" evidence="1">
    <location>
        <begin position="16"/>
        <end position="207"/>
    </location>
</feature>
<evidence type="ECO:0000313" key="3">
    <source>
        <dbReference type="Proteomes" id="UP000464374"/>
    </source>
</evidence>